<protein>
    <submittedName>
        <fullName evidence="1">Uncharacterized protein</fullName>
    </submittedName>
</protein>
<evidence type="ECO:0000313" key="2">
    <source>
        <dbReference type="Proteomes" id="UP001162501"/>
    </source>
</evidence>
<name>A0ACB1KHH0_RANTA</name>
<sequence>MHMFLVGVQSHLFIYVSSVAFALGSWASPGGSDGKESACNAGDSSLIPGWGRSPGEGNGYHTSVHVWRIPMDRGAWWATVHSLSVLLFFFLNLSKFLSFSRAVSVDCQLDPLCRSNTLS</sequence>
<proteinExistence type="predicted"/>
<comment type="caution">
    <text evidence="1">The sequence shown here is derived from an EMBL/GenBank/DDBJ whole genome shotgun (WGS) entry which is preliminary data.</text>
</comment>
<evidence type="ECO:0000313" key="1">
    <source>
        <dbReference type="EMBL" id="CAM9218206.1"/>
    </source>
</evidence>
<dbReference type="Proteomes" id="UP001162501">
    <property type="component" value="Unassembled WGS sequence"/>
</dbReference>
<reference evidence="1" key="1">
    <citation type="submission" date="2025-03" db="EMBL/GenBank/DDBJ databases">
        <authorList>
            <consortium name="ELIXIR-Norway"/>
            <consortium name="Elixir Norway"/>
        </authorList>
    </citation>
    <scope>NUCLEOTIDE SEQUENCE</scope>
</reference>
<dbReference type="EMBL" id="CATOBB020001003">
    <property type="protein sequence ID" value="CAM9218206.1"/>
    <property type="molecule type" value="Genomic_DNA"/>
</dbReference>
<organism evidence="1 2">
    <name type="scientific">Rangifer tarandus platyrhynchus</name>
    <name type="common">Svalbard reindeer</name>
    <dbReference type="NCBI Taxonomy" id="3082113"/>
    <lineage>
        <taxon>Eukaryota</taxon>
        <taxon>Metazoa</taxon>
        <taxon>Chordata</taxon>
        <taxon>Craniata</taxon>
        <taxon>Vertebrata</taxon>
        <taxon>Euteleostomi</taxon>
        <taxon>Mammalia</taxon>
        <taxon>Eutheria</taxon>
        <taxon>Laurasiatheria</taxon>
        <taxon>Artiodactyla</taxon>
        <taxon>Ruminantia</taxon>
        <taxon>Pecora</taxon>
        <taxon>Cervidae</taxon>
        <taxon>Odocoileinae</taxon>
        <taxon>Rangifer</taxon>
    </lineage>
</organism>
<accession>A0ACB1KHH0</accession>
<gene>
    <name evidence="1" type="ORF">MRATA1EN22A_LOCUS30022</name>
</gene>